<dbReference type="KEGG" id="gsh:117350898"/>
<gene>
    <name evidence="12" type="primary">LOC117350898</name>
</gene>
<dbReference type="InterPro" id="IPR027410">
    <property type="entry name" value="TCP-1-like_intermed_sf"/>
</dbReference>
<dbReference type="InterPro" id="IPR027413">
    <property type="entry name" value="GROEL-like_equatorial_sf"/>
</dbReference>
<comment type="subcellular location">
    <subcellularLocation>
        <location evidence="1">Cytoplasm</location>
    </subcellularLocation>
</comment>
<dbReference type="Gene3D" id="3.50.7.10">
    <property type="entry name" value="GroEL"/>
    <property type="match status" value="1"/>
</dbReference>
<dbReference type="Gene3D" id="1.10.560.10">
    <property type="entry name" value="GroEL-like equatorial domain"/>
    <property type="match status" value="1"/>
</dbReference>
<dbReference type="InterPro" id="IPR027409">
    <property type="entry name" value="GroEL-like_apical_dom_sf"/>
</dbReference>
<dbReference type="SUPFAM" id="SSF54849">
    <property type="entry name" value="GroEL-intermediate domain like"/>
    <property type="match status" value="1"/>
</dbReference>
<protein>
    <recommendedName>
        <fullName evidence="3">T-complex protein 1 subunit theta</fullName>
    </recommendedName>
    <alternativeName>
        <fullName evidence="8">CCT-theta</fullName>
    </alternativeName>
</protein>
<proteinExistence type="inferred from homology"/>
<dbReference type="NCBIfam" id="TIGR02346">
    <property type="entry name" value="chap_CCT_theta"/>
    <property type="match status" value="1"/>
</dbReference>
<dbReference type="GO" id="GO:0051082">
    <property type="term" value="F:unfolded protein binding"/>
    <property type="evidence" value="ECO:0007669"/>
    <property type="project" value="InterPro"/>
</dbReference>
<dbReference type="PANTHER" id="PTHR11353">
    <property type="entry name" value="CHAPERONIN"/>
    <property type="match status" value="1"/>
</dbReference>
<name>A0A6P8NYA9_GEOSA</name>
<organism evidence="11 12">
    <name type="scientific">Geotrypetes seraphini</name>
    <name type="common">Gaboon caecilian</name>
    <name type="synonym">Caecilia seraphini</name>
    <dbReference type="NCBI Taxonomy" id="260995"/>
    <lineage>
        <taxon>Eukaryota</taxon>
        <taxon>Metazoa</taxon>
        <taxon>Chordata</taxon>
        <taxon>Craniata</taxon>
        <taxon>Vertebrata</taxon>
        <taxon>Euteleostomi</taxon>
        <taxon>Amphibia</taxon>
        <taxon>Gymnophiona</taxon>
        <taxon>Geotrypetes</taxon>
    </lineage>
</organism>
<dbReference type="PROSITE" id="PS00750">
    <property type="entry name" value="TCP1_1"/>
    <property type="match status" value="1"/>
</dbReference>
<dbReference type="RefSeq" id="XP_033781502.1">
    <property type="nucleotide sequence ID" value="XM_033925611.1"/>
</dbReference>
<evidence type="ECO:0000256" key="1">
    <source>
        <dbReference type="ARBA" id="ARBA00004496"/>
    </source>
</evidence>
<dbReference type="GO" id="GO:0005524">
    <property type="term" value="F:ATP binding"/>
    <property type="evidence" value="ECO:0007669"/>
    <property type="project" value="UniProtKB-KW"/>
</dbReference>
<dbReference type="GeneID" id="117350898"/>
<dbReference type="GO" id="GO:0005737">
    <property type="term" value="C:cytoplasm"/>
    <property type="evidence" value="ECO:0007669"/>
    <property type="project" value="UniProtKB-SubCell"/>
</dbReference>
<sequence>MAAHVPIAPGYHQMLKLGAKYFSGLQESVYSNITACRALASCLRTCYGPCGYNKLIINHLGKVFFTSDASTILRELELENPAARMLRTAAQSQEEEVGDGTNSVILLASALLENAEGLLRAGLSVAEVTVGYKQASEKALEFLQHLCCSILEDSRDAGQVAAAIRTTIGSKAAGYADFLAKLVAKCCVSALSQKGEFDTDNVRICKIPGAGIFHSTVLSGMLFQRETEGIITVINGAKIAIYSCTFGLASTETKDTMLIQNPLDLVSSSSGQEELMERHINHIANTGVNVIVVAGKVEDLALYYADRYKLMVVKMTSRHEMQKLCKVVKATPLLTMTPPLQTEIGSCDHVYLSEIGDVPVVIFKQEKGHPPVSTIILRGSTNELLSNVAEAITDAVHVYKILTVDKRMVPGAGATEVDLCVKLQVLGIKSPGMEHYGILEFARALESIPRALAENAGLNVNQVISKLKAAHHLHVLNIGVGNEEVADGTVDALKAGILDSFLVKAWAIKLATNVAVTLLNVNQIVMAKKSGGPRFKGDNPNWDAEPDHID</sequence>
<evidence type="ECO:0000256" key="9">
    <source>
        <dbReference type="RuleBase" id="RU004187"/>
    </source>
</evidence>
<keyword evidence="6 9" id="KW-0067">ATP-binding</keyword>
<keyword evidence="11" id="KW-1185">Reference proteome</keyword>
<evidence type="ECO:0000256" key="2">
    <source>
        <dbReference type="ARBA" id="ARBA00008020"/>
    </source>
</evidence>
<dbReference type="InParanoid" id="A0A6P8NYA9"/>
<evidence type="ECO:0000256" key="7">
    <source>
        <dbReference type="ARBA" id="ARBA00023186"/>
    </source>
</evidence>
<dbReference type="CDD" id="cd03341">
    <property type="entry name" value="TCP1_theta"/>
    <property type="match status" value="1"/>
</dbReference>
<dbReference type="PRINTS" id="PR00304">
    <property type="entry name" value="TCOMPLEXTCP1"/>
</dbReference>
<accession>A0A6P8NYA9</accession>
<dbReference type="OrthoDB" id="1748577at2759"/>
<evidence type="ECO:0000256" key="8">
    <source>
        <dbReference type="ARBA" id="ARBA00029602"/>
    </source>
</evidence>
<evidence type="ECO:0000256" key="5">
    <source>
        <dbReference type="ARBA" id="ARBA00022741"/>
    </source>
</evidence>
<evidence type="ECO:0000313" key="11">
    <source>
        <dbReference type="Proteomes" id="UP000515159"/>
    </source>
</evidence>
<dbReference type="InterPro" id="IPR002194">
    <property type="entry name" value="Chaperonin_TCP-1_CS"/>
</dbReference>
<evidence type="ECO:0000313" key="12">
    <source>
        <dbReference type="RefSeq" id="XP_033781502.1"/>
    </source>
</evidence>
<feature type="region of interest" description="Disordered" evidence="10">
    <location>
        <begin position="530"/>
        <end position="550"/>
    </location>
</feature>
<evidence type="ECO:0000256" key="10">
    <source>
        <dbReference type="SAM" id="MobiDB-lite"/>
    </source>
</evidence>
<dbReference type="PROSITE" id="PS00995">
    <property type="entry name" value="TCP1_3"/>
    <property type="match status" value="1"/>
</dbReference>
<dbReference type="InterPro" id="IPR017998">
    <property type="entry name" value="Chaperone_TCP-1"/>
</dbReference>
<dbReference type="SUPFAM" id="SSF52029">
    <property type="entry name" value="GroEL apical domain-like"/>
    <property type="match status" value="1"/>
</dbReference>
<dbReference type="Proteomes" id="UP000515159">
    <property type="component" value="Chromosome 16"/>
</dbReference>
<dbReference type="InterPro" id="IPR002423">
    <property type="entry name" value="Cpn60/GroEL/TCP-1"/>
</dbReference>
<evidence type="ECO:0000256" key="3">
    <source>
        <dbReference type="ARBA" id="ARBA00016981"/>
    </source>
</evidence>
<keyword evidence="5 9" id="KW-0547">Nucleotide-binding</keyword>
<keyword evidence="4" id="KW-0963">Cytoplasm</keyword>
<dbReference type="Gene3D" id="3.30.260.10">
    <property type="entry name" value="TCP-1-like chaperonin intermediate domain"/>
    <property type="match status" value="1"/>
</dbReference>
<dbReference type="GO" id="GO:0016887">
    <property type="term" value="F:ATP hydrolysis activity"/>
    <property type="evidence" value="ECO:0007669"/>
    <property type="project" value="InterPro"/>
</dbReference>
<dbReference type="GO" id="GO:0140662">
    <property type="term" value="F:ATP-dependent protein folding chaperone"/>
    <property type="evidence" value="ECO:0007669"/>
    <property type="project" value="InterPro"/>
</dbReference>
<evidence type="ECO:0000256" key="6">
    <source>
        <dbReference type="ARBA" id="ARBA00022840"/>
    </source>
</evidence>
<keyword evidence="7 9" id="KW-0143">Chaperone</keyword>
<reference evidence="12" key="1">
    <citation type="submission" date="2025-08" db="UniProtKB">
        <authorList>
            <consortium name="RefSeq"/>
        </authorList>
    </citation>
    <scope>IDENTIFICATION</scope>
</reference>
<dbReference type="SUPFAM" id="SSF48592">
    <property type="entry name" value="GroEL equatorial domain-like"/>
    <property type="match status" value="1"/>
</dbReference>
<comment type="similarity">
    <text evidence="2 9">Belongs to the TCP-1 chaperonin family.</text>
</comment>
<dbReference type="Pfam" id="PF00118">
    <property type="entry name" value="Cpn60_TCP1"/>
    <property type="match status" value="1"/>
</dbReference>
<dbReference type="AlphaFoldDB" id="A0A6P8NYA9"/>
<evidence type="ECO:0000256" key="4">
    <source>
        <dbReference type="ARBA" id="ARBA00022490"/>
    </source>
</evidence>
<dbReference type="FunFam" id="3.50.7.10:FF:000008">
    <property type="entry name" value="T-complex protein 1 subunit theta"/>
    <property type="match status" value="1"/>
</dbReference>
<dbReference type="InterPro" id="IPR012721">
    <property type="entry name" value="Chap_CCT_theta"/>
</dbReference>